<dbReference type="PANTHER" id="PTHR42905">
    <property type="entry name" value="PHOSPHOENOLPYRUVATE CARBOXYLASE"/>
    <property type="match status" value="1"/>
</dbReference>
<keyword evidence="3" id="KW-1185">Reference proteome</keyword>
<dbReference type="GO" id="GO:0016829">
    <property type="term" value="F:lyase activity"/>
    <property type="evidence" value="ECO:0007669"/>
    <property type="project" value="UniProtKB-KW"/>
</dbReference>
<feature type="region of interest" description="Disordered" evidence="1">
    <location>
        <begin position="274"/>
        <end position="294"/>
    </location>
</feature>
<dbReference type="InterPro" id="IPR040442">
    <property type="entry name" value="Pyrv_kinase-like_dom_sf"/>
</dbReference>
<protein>
    <submittedName>
        <fullName evidence="2">Isocitrate lyase/phosphoenolpyruvate mutase family protein</fullName>
    </submittedName>
</protein>
<gene>
    <name evidence="2" type="ORF">ACFFGN_14520</name>
</gene>
<dbReference type="SUPFAM" id="SSF51621">
    <property type="entry name" value="Phosphoenolpyruvate/pyruvate domain"/>
    <property type="match status" value="1"/>
</dbReference>
<dbReference type="InterPro" id="IPR015813">
    <property type="entry name" value="Pyrv/PenolPyrv_kinase-like_dom"/>
</dbReference>
<evidence type="ECO:0000256" key="1">
    <source>
        <dbReference type="SAM" id="MobiDB-lite"/>
    </source>
</evidence>
<keyword evidence="2" id="KW-0456">Lyase</keyword>
<name>A0ABV6QKX1_9ACTN</name>
<dbReference type="Pfam" id="PF13714">
    <property type="entry name" value="PEP_mutase"/>
    <property type="match status" value="1"/>
</dbReference>
<dbReference type="Gene3D" id="3.20.20.60">
    <property type="entry name" value="Phosphoenolpyruvate-binding domains"/>
    <property type="match status" value="1"/>
</dbReference>
<dbReference type="RefSeq" id="WP_380047554.1">
    <property type="nucleotide sequence ID" value="NZ_JBHLTC010000018.1"/>
</dbReference>
<dbReference type="PANTHER" id="PTHR42905:SF16">
    <property type="entry name" value="CARBOXYPHOSPHONOENOLPYRUVATE PHOSPHONOMUTASE-LIKE PROTEIN (AFU_ORTHOLOGUE AFUA_5G07230)"/>
    <property type="match status" value="1"/>
</dbReference>
<evidence type="ECO:0000313" key="3">
    <source>
        <dbReference type="Proteomes" id="UP001589890"/>
    </source>
</evidence>
<dbReference type="Gene3D" id="6.10.250.2750">
    <property type="match status" value="1"/>
</dbReference>
<proteinExistence type="predicted"/>
<comment type="caution">
    <text evidence="2">The sequence shown here is derived from an EMBL/GenBank/DDBJ whole genome shotgun (WGS) entry which is preliminary data.</text>
</comment>
<accession>A0ABV6QKX1</accession>
<dbReference type="EMBL" id="JBHLTC010000018">
    <property type="protein sequence ID" value="MFC0625290.1"/>
    <property type="molecule type" value="Genomic_DNA"/>
</dbReference>
<reference evidence="2 3" key="1">
    <citation type="submission" date="2024-09" db="EMBL/GenBank/DDBJ databases">
        <authorList>
            <person name="Sun Q."/>
            <person name="Mori K."/>
        </authorList>
    </citation>
    <scope>NUCLEOTIDE SEQUENCE [LARGE SCALE GENOMIC DNA]</scope>
    <source>
        <strain evidence="2 3">CGMCC 1.15906</strain>
    </source>
</reference>
<dbReference type="InterPro" id="IPR039556">
    <property type="entry name" value="ICL/PEPM"/>
</dbReference>
<dbReference type="CDD" id="cd00377">
    <property type="entry name" value="ICL_PEPM"/>
    <property type="match status" value="1"/>
</dbReference>
<dbReference type="Proteomes" id="UP001589890">
    <property type="component" value="Unassembled WGS sequence"/>
</dbReference>
<feature type="compositionally biased region" description="Basic and acidic residues" evidence="1">
    <location>
        <begin position="283"/>
        <end position="294"/>
    </location>
</feature>
<sequence length="294" mass="30060">MTSFRDLHTGGLLMPNAWDAGSALVLAEAGFAALATTSAGIAFSLGKGDHAKPDGAPSVSRDEMFERIRQITSAVDVPVNGDLEDGYGAAPSVVAETISLSIEAGLSGGNIEDFDGQGLYDEGLAVERIAAAREAGGSSFVLTARTDGQLLASPTGLDESIRRANRYRAAGADCLYVPGVNDLSAITTLVREIDGPLNVVLGLGSTALTVSSLTDAGVARISLGGSIARAALGFIRESARELLDQGTLGFAARQIPHAELNALFAGRAQVLDGGQDGGNSHQGAEDRGGQGRQP</sequence>
<organism evidence="2 3">
    <name type="scientific">Kribbella deserti</name>
    <dbReference type="NCBI Taxonomy" id="1926257"/>
    <lineage>
        <taxon>Bacteria</taxon>
        <taxon>Bacillati</taxon>
        <taxon>Actinomycetota</taxon>
        <taxon>Actinomycetes</taxon>
        <taxon>Propionibacteriales</taxon>
        <taxon>Kribbellaceae</taxon>
        <taxon>Kribbella</taxon>
    </lineage>
</organism>
<evidence type="ECO:0000313" key="2">
    <source>
        <dbReference type="EMBL" id="MFC0625290.1"/>
    </source>
</evidence>